<name>A0A2P1QTS2_9LEPT</name>
<organism evidence="1 2">
    <name type="scientific">Leptospira santarosai</name>
    <dbReference type="NCBI Taxonomy" id="28183"/>
    <lineage>
        <taxon>Bacteria</taxon>
        <taxon>Pseudomonadati</taxon>
        <taxon>Spirochaetota</taxon>
        <taxon>Spirochaetia</taxon>
        <taxon>Leptospirales</taxon>
        <taxon>Leptospiraceae</taxon>
        <taxon>Leptospira</taxon>
    </lineage>
</organism>
<reference evidence="1 2" key="1">
    <citation type="journal article" date="2015" name="Genome Announc.">
        <title>Draft Genome Sequences of Leptospira santarosai Strains U160, U164, and U233, Isolated from Asymptomatic Cattle.</title>
        <authorList>
            <person name="Kremer F.S."/>
            <person name="Eslabao M.R."/>
            <person name="Provisor M."/>
            <person name="Woloski R.D."/>
            <person name="Ramires O.V."/>
            <person name="Moreno L.Z."/>
            <person name="Moreno A.M."/>
            <person name="Hamond C."/>
            <person name="Lilenbaum W."/>
            <person name="Dellagostin O.A."/>
        </authorList>
    </citation>
    <scope>NUCLEOTIDE SEQUENCE [LARGE SCALE GENOMIC DNA]</scope>
    <source>
        <strain evidence="1 2">U160</strain>
    </source>
</reference>
<dbReference type="AlphaFoldDB" id="A0A2P1QTS2"/>
<accession>A0A2P1QTS2</accession>
<gene>
    <name evidence="1" type="ORF">XB16_1967</name>
</gene>
<evidence type="ECO:0000313" key="2">
    <source>
        <dbReference type="Proteomes" id="UP000033961"/>
    </source>
</evidence>
<evidence type="ECO:0000313" key="1">
    <source>
        <dbReference type="EMBL" id="AVQ12294.1"/>
    </source>
</evidence>
<sequence length="59" mass="6616">MISEQRAKLRKLQDKIGQSLKTLEDKTGPGKIRLQGMFPQNKGTFSFSCETKKASGRIC</sequence>
<dbReference type="EMBL" id="CP027843">
    <property type="protein sequence ID" value="AVQ12294.1"/>
    <property type="molecule type" value="Genomic_DNA"/>
</dbReference>
<proteinExistence type="predicted"/>
<protein>
    <submittedName>
        <fullName evidence="1">Uncharacterized protein</fullName>
    </submittedName>
</protein>
<dbReference type="Proteomes" id="UP000033961">
    <property type="component" value="Chromosome I"/>
</dbReference>